<evidence type="ECO:0000313" key="2">
    <source>
        <dbReference type="Proteomes" id="UP000593566"/>
    </source>
</evidence>
<sequence length="190" mass="22092">MLNAVDGYCDFVGKDRLQFLREIPLRSLHNFFHWLLTARRKSIREASSLQTYWNVFGLIKKKETGLVFIRNQHSSWLTSAYVRQRLGIEFELRQEKKQKPIMRAEDELELLKTPWLSYGIAFDHERHRIALGLILQLAGNTGNRPGALLALRSRYVKLFLLPGPTGGEQPRVLMEITFQYTKGYLAEKDA</sequence>
<name>A0A8H6CR64_9LECA</name>
<accession>A0A8H6CR64</accession>
<dbReference type="RefSeq" id="XP_037155996.1">
    <property type="nucleotide sequence ID" value="XM_037298660.1"/>
</dbReference>
<dbReference type="AlphaFoldDB" id="A0A8H6CR64"/>
<dbReference type="GeneID" id="59336187"/>
<dbReference type="Pfam" id="PF11917">
    <property type="entry name" value="DUF3435"/>
    <property type="match status" value="1"/>
</dbReference>
<protein>
    <submittedName>
        <fullName evidence="1">Uncharacterized protein</fullName>
    </submittedName>
</protein>
<reference evidence="1 2" key="1">
    <citation type="journal article" date="2020" name="Genomics">
        <title>Complete, high-quality genomes from long-read metagenomic sequencing of two wolf lichen thalli reveals enigmatic genome architecture.</title>
        <authorList>
            <person name="McKenzie S.K."/>
            <person name="Walston R.F."/>
            <person name="Allen J.L."/>
        </authorList>
    </citation>
    <scope>NUCLEOTIDE SEQUENCE [LARGE SCALE GENOMIC DNA]</scope>
    <source>
        <strain evidence="1">WasteWater1</strain>
    </source>
</reference>
<dbReference type="PANTHER" id="PTHR37535">
    <property type="entry name" value="FLUG DOMAIN PROTEIN"/>
    <property type="match status" value="1"/>
</dbReference>
<dbReference type="InterPro" id="IPR021842">
    <property type="entry name" value="DUF3435"/>
</dbReference>
<comment type="caution">
    <text evidence="1">The sequence shown here is derived from an EMBL/GenBank/DDBJ whole genome shotgun (WGS) entry which is preliminary data.</text>
</comment>
<gene>
    <name evidence="1" type="ORF">HO133_007790</name>
</gene>
<dbReference type="EMBL" id="JACCJB010000004">
    <property type="protein sequence ID" value="KAF6228062.1"/>
    <property type="molecule type" value="Genomic_DNA"/>
</dbReference>
<evidence type="ECO:0000313" key="1">
    <source>
        <dbReference type="EMBL" id="KAF6228062.1"/>
    </source>
</evidence>
<dbReference type="PANTHER" id="PTHR37535:SF2">
    <property type="entry name" value="FINGER DOMAIN PROTEIN, PUTATIVE (AFU_ORTHOLOGUE AFUA_6G09300)-RELATED"/>
    <property type="match status" value="1"/>
</dbReference>
<proteinExistence type="predicted"/>
<organism evidence="1 2">
    <name type="scientific">Letharia lupina</name>
    <dbReference type="NCBI Taxonomy" id="560253"/>
    <lineage>
        <taxon>Eukaryota</taxon>
        <taxon>Fungi</taxon>
        <taxon>Dikarya</taxon>
        <taxon>Ascomycota</taxon>
        <taxon>Pezizomycotina</taxon>
        <taxon>Lecanoromycetes</taxon>
        <taxon>OSLEUM clade</taxon>
        <taxon>Lecanoromycetidae</taxon>
        <taxon>Lecanorales</taxon>
        <taxon>Lecanorineae</taxon>
        <taxon>Parmeliaceae</taxon>
        <taxon>Letharia</taxon>
    </lineage>
</organism>
<dbReference type="Proteomes" id="UP000593566">
    <property type="component" value="Unassembled WGS sequence"/>
</dbReference>
<keyword evidence="2" id="KW-1185">Reference proteome</keyword>